<comment type="caution">
    <text evidence="4">The sequence shown here is derived from an EMBL/GenBank/DDBJ whole genome shotgun (WGS) entry which is preliminary data.</text>
</comment>
<dbReference type="Pfam" id="PF13727">
    <property type="entry name" value="CoA_binding_3"/>
    <property type="match status" value="1"/>
</dbReference>
<dbReference type="PANTHER" id="PTHR43318">
    <property type="entry name" value="UDP-N-ACETYLGLUCOSAMINE 4,6-DEHYDRATASE"/>
    <property type="match status" value="1"/>
</dbReference>
<feature type="transmembrane region" description="Helical" evidence="2">
    <location>
        <begin position="61"/>
        <end position="82"/>
    </location>
</feature>
<dbReference type="CDD" id="cd05237">
    <property type="entry name" value="UDP_invert_4-6DH_SDR_e"/>
    <property type="match status" value="1"/>
</dbReference>
<evidence type="ECO:0000313" key="5">
    <source>
        <dbReference type="Proteomes" id="UP000215215"/>
    </source>
</evidence>
<accession>A0A235BZ16</accession>
<protein>
    <recommendedName>
        <fullName evidence="3">Polysaccharide biosynthesis protein CapD-like domain-containing protein</fullName>
    </recommendedName>
</protein>
<dbReference type="Gene3D" id="3.40.50.720">
    <property type="entry name" value="NAD(P)-binding Rossmann-like Domain"/>
    <property type="match status" value="2"/>
</dbReference>
<evidence type="ECO:0000256" key="2">
    <source>
        <dbReference type="SAM" id="Phobius"/>
    </source>
</evidence>
<evidence type="ECO:0000259" key="3">
    <source>
        <dbReference type="Pfam" id="PF02719"/>
    </source>
</evidence>
<dbReference type="AlphaFoldDB" id="A0A235BZ16"/>
<dbReference type="InterPro" id="IPR051203">
    <property type="entry name" value="Polysaccharide_Synthase-Rel"/>
</dbReference>
<feature type="transmembrane region" description="Helical" evidence="2">
    <location>
        <begin position="94"/>
        <end position="115"/>
    </location>
</feature>
<name>A0A235BZ16_UNCW3</name>
<keyword evidence="2" id="KW-0812">Transmembrane</keyword>
<keyword evidence="2" id="KW-1133">Transmembrane helix</keyword>
<dbReference type="SUPFAM" id="SSF51735">
    <property type="entry name" value="NAD(P)-binding Rossmann-fold domains"/>
    <property type="match status" value="2"/>
</dbReference>
<feature type="transmembrane region" description="Helical" evidence="2">
    <location>
        <begin position="25"/>
        <end position="49"/>
    </location>
</feature>
<organism evidence="4 5">
    <name type="scientific">candidate division WOR-3 bacterium JGI_Cruoil_03_44_89</name>
    <dbReference type="NCBI Taxonomy" id="1973748"/>
    <lineage>
        <taxon>Bacteria</taxon>
        <taxon>Bacteria division WOR-3</taxon>
    </lineage>
</organism>
<sequence length="636" mass="71566">MFEALIKKILNPKKRKIARNRLRRTGILTPVFDLVLINLALLGAFLLRFNFRIPEEYLLQYLYAAIFITIVRMLALHTFGVYKSMLRYMSVADFINLIKAITTGTIIVTAFMFFLYTYKKPTYPRSIIILEWLLDIILLGGIRFSFRVMDEILKEECAFPKRTLIIGAGDAGEMVVREMRTHPEYGYIPIGFIDDNPKKIGKSIHDVRILGTGNDVEDVVKKKDVSHILIAIPSASGRVVREIIEKCARTRAHFEIVPGIKEIITGDVKINQIRNVKPEDLLGRKSIDVDIKKVGEYLSGKRVLITGAGGSIGKELARQVASLDPEILILFGRGENSLYEVNLELGRDYPEVNKFLAIGNIRDSSRVSRIFQEFKPSIVFHAAAHKHVPLMEISPEEAVKNNIVGTRIVAEEALASNVERFVMISTDKAVNPTSVMGASKKIAEILVQEFAERNKTKFSTVRFGNVLGSRGSVVPLFLRQIENGGPVEVTHPEVKRYFMTVGEACHLVIEAGGITKGGEIFILDMGEPVSIDSLARNLITLSGHEPDVGIKIEYIGLRPGEKLREELMTKEELVTATKYQYLWVTVPEKQNNNSFEKIVKQLDDFAKKGDRKGIFNLLNSLIPTFRPSYIKNGFDK</sequence>
<dbReference type="PANTHER" id="PTHR43318:SF1">
    <property type="entry name" value="POLYSACCHARIDE BIOSYNTHESIS PROTEIN EPSC-RELATED"/>
    <property type="match status" value="1"/>
</dbReference>
<keyword evidence="2" id="KW-0472">Membrane</keyword>
<dbReference type="InterPro" id="IPR036291">
    <property type="entry name" value="NAD(P)-bd_dom_sf"/>
</dbReference>
<gene>
    <name evidence="4" type="ORF">CH333_00300</name>
</gene>
<dbReference type="Pfam" id="PF02719">
    <property type="entry name" value="Polysacc_synt_2"/>
    <property type="match status" value="1"/>
</dbReference>
<evidence type="ECO:0000256" key="1">
    <source>
        <dbReference type="ARBA" id="ARBA00007430"/>
    </source>
</evidence>
<feature type="domain" description="Polysaccharide biosynthesis protein CapD-like" evidence="3">
    <location>
        <begin position="303"/>
        <end position="582"/>
    </location>
</feature>
<evidence type="ECO:0000313" key="4">
    <source>
        <dbReference type="EMBL" id="OYD17603.1"/>
    </source>
</evidence>
<reference evidence="4 5" key="1">
    <citation type="submission" date="2017-07" db="EMBL/GenBank/DDBJ databases">
        <title>Recovery of genomes from metagenomes via a dereplication, aggregation, and scoring strategy.</title>
        <authorList>
            <person name="Sieber C.M."/>
            <person name="Probst A.J."/>
            <person name="Sharrar A."/>
            <person name="Thomas B.C."/>
            <person name="Hess M."/>
            <person name="Tringe S.G."/>
            <person name="Banfield J.F."/>
        </authorList>
    </citation>
    <scope>NUCLEOTIDE SEQUENCE [LARGE SCALE GENOMIC DNA]</scope>
    <source>
        <strain evidence="4">JGI_Cruoil_03_44_89</strain>
    </source>
</reference>
<dbReference type="Proteomes" id="UP000215215">
    <property type="component" value="Unassembled WGS sequence"/>
</dbReference>
<proteinExistence type="inferred from homology"/>
<comment type="similarity">
    <text evidence="1">Belongs to the polysaccharide synthase family.</text>
</comment>
<dbReference type="EMBL" id="NOZQ01000003">
    <property type="protein sequence ID" value="OYD17603.1"/>
    <property type="molecule type" value="Genomic_DNA"/>
</dbReference>
<dbReference type="InterPro" id="IPR003869">
    <property type="entry name" value="Polysac_CapD-like"/>
</dbReference>